<dbReference type="PANTHER" id="PTHR46443">
    <property type="entry name" value="FCS-LIKE ZINC FINGER 8"/>
    <property type="match status" value="1"/>
</dbReference>
<keyword evidence="7" id="KW-1185">Reference proteome</keyword>
<gene>
    <name evidence="6" type="ORF">CASFOL_010063</name>
</gene>
<name>A0ABD3DS16_9LAMI</name>
<evidence type="ECO:0000256" key="4">
    <source>
        <dbReference type="SAM" id="MobiDB-lite"/>
    </source>
</evidence>
<dbReference type="Pfam" id="PF04570">
    <property type="entry name" value="zf-FLZ"/>
    <property type="match status" value="1"/>
</dbReference>
<keyword evidence="2" id="KW-0479">Metal-binding</keyword>
<evidence type="ECO:0000259" key="5">
    <source>
        <dbReference type="Pfam" id="PF04570"/>
    </source>
</evidence>
<protein>
    <recommendedName>
        <fullName evidence="5">FLZ-type domain-containing protein</fullName>
    </recommendedName>
</protein>
<feature type="compositionally biased region" description="Basic residues" evidence="4">
    <location>
        <begin position="1"/>
        <end position="10"/>
    </location>
</feature>
<feature type="domain" description="FLZ-type" evidence="5">
    <location>
        <begin position="253"/>
        <end position="282"/>
    </location>
</feature>
<evidence type="ECO:0000256" key="3">
    <source>
        <dbReference type="ARBA" id="ARBA00022771"/>
    </source>
</evidence>
<evidence type="ECO:0000256" key="2">
    <source>
        <dbReference type="ARBA" id="ARBA00022723"/>
    </source>
</evidence>
<comment type="caution">
    <text evidence="6">The sequence shown here is derived from an EMBL/GenBank/DDBJ whole genome shotgun (WGS) entry which is preliminary data.</text>
</comment>
<dbReference type="InterPro" id="IPR044593">
    <property type="entry name" value="FLZ8/MARD1"/>
</dbReference>
<proteinExistence type="inferred from homology"/>
<reference evidence="7" key="1">
    <citation type="journal article" date="2024" name="IScience">
        <title>Strigolactones Initiate the Formation of Haustorium-like Structures in Castilleja.</title>
        <authorList>
            <person name="Buerger M."/>
            <person name="Peterson D."/>
            <person name="Chory J."/>
        </authorList>
    </citation>
    <scope>NUCLEOTIDE SEQUENCE [LARGE SCALE GENOMIC DNA]</scope>
</reference>
<evidence type="ECO:0000313" key="7">
    <source>
        <dbReference type="Proteomes" id="UP001632038"/>
    </source>
</evidence>
<feature type="region of interest" description="Disordered" evidence="4">
    <location>
        <begin position="1"/>
        <end position="32"/>
    </location>
</feature>
<evidence type="ECO:0000313" key="6">
    <source>
        <dbReference type="EMBL" id="KAL3644883.1"/>
    </source>
</evidence>
<dbReference type="Proteomes" id="UP001632038">
    <property type="component" value="Unassembled WGS sequence"/>
</dbReference>
<accession>A0ABD3DS16</accession>
<dbReference type="GO" id="GO:0008270">
    <property type="term" value="F:zinc ion binding"/>
    <property type="evidence" value="ECO:0007669"/>
    <property type="project" value="UniProtKB-KW"/>
</dbReference>
<dbReference type="InterPro" id="IPR007650">
    <property type="entry name" value="Zf-FLZ_dom"/>
</dbReference>
<keyword evidence="3" id="KW-0863">Zinc-finger</keyword>
<evidence type="ECO:0000256" key="1">
    <source>
        <dbReference type="ARBA" id="ARBA00009374"/>
    </source>
</evidence>
<keyword evidence="3" id="KW-0862">Zinc</keyword>
<dbReference type="EMBL" id="JAVIJP010000013">
    <property type="protein sequence ID" value="KAL3644883.1"/>
    <property type="molecule type" value="Genomic_DNA"/>
</dbReference>
<dbReference type="AlphaFoldDB" id="A0ABD3DS16"/>
<organism evidence="6 7">
    <name type="scientific">Castilleja foliolosa</name>
    <dbReference type="NCBI Taxonomy" id="1961234"/>
    <lineage>
        <taxon>Eukaryota</taxon>
        <taxon>Viridiplantae</taxon>
        <taxon>Streptophyta</taxon>
        <taxon>Embryophyta</taxon>
        <taxon>Tracheophyta</taxon>
        <taxon>Spermatophyta</taxon>
        <taxon>Magnoliopsida</taxon>
        <taxon>eudicotyledons</taxon>
        <taxon>Gunneridae</taxon>
        <taxon>Pentapetalae</taxon>
        <taxon>asterids</taxon>
        <taxon>lamiids</taxon>
        <taxon>Lamiales</taxon>
        <taxon>Orobanchaceae</taxon>
        <taxon>Pedicularideae</taxon>
        <taxon>Castillejinae</taxon>
        <taxon>Castilleja</taxon>
    </lineage>
</organism>
<dbReference type="PANTHER" id="PTHR46443:SF3">
    <property type="entry name" value="PROTEIN MARD1"/>
    <property type="match status" value="1"/>
</dbReference>
<feature type="compositionally biased region" description="Polar residues" evidence="4">
    <location>
        <begin position="11"/>
        <end position="32"/>
    </location>
</feature>
<comment type="similarity">
    <text evidence="1">Belongs to the FLZ family.</text>
</comment>
<sequence length="334" mass="37486">MLRNRSRRAVTTKQALMADQTSSLSPTTNKPNSPISSFLISPRFFNGYFTKTHFSEPETNVITMSPTSTLDTKSASSFVNPFGYDNILPQIPNPTAKQDTKAIGLALIDSIIDEKSDLDNKELVKFPKPISRTSLLGSKLKVQIPVINPTSSSISPNESPKSPADFGIKTKNSQISSPFSSNPVKEFTRQLSLKEMELSEDYTCVITHGPNPKTTHIFDDCIVESCLGDDDSTSSEYKKMEMDYGFENYVSSYPNFLSFCYTCKDILGQGKDIYIYRVRKPFAAMNAVAKRCTLKRRRIRSSAIDANGVLEKFSNFPKWIFPKEIKFPCPEYDC</sequence>